<dbReference type="SUPFAM" id="SSF143422">
    <property type="entry name" value="Transposase IS200-like"/>
    <property type="match status" value="1"/>
</dbReference>
<dbReference type="GO" id="GO:0003677">
    <property type="term" value="F:DNA binding"/>
    <property type="evidence" value="ECO:0007669"/>
    <property type="project" value="InterPro"/>
</dbReference>
<evidence type="ECO:0000313" key="1">
    <source>
        <dbReference type="EMBL" id="VAW70057.1"/>
    </source>
</evidence>
<protein>
    <submittedName>
        <fullName evidence="1">Transposase and inactivated derivatives</fullName>
    </submittedName>
</protein>
<dbReference type="GO" id="GO:0004803">
    <property type="term" value="F:transposase activity"/>
    <property type="evidence" value="ECO:0007669"/>
    <property type="project" value="InterPro"/>
</dbReference>
<accession>A0A3B0Y378</accession>
<dbReference type="InterPro" id="IPR036515">
    <property type="entry name" value="Transposase_17_sf"/>
</dbReference>
<dbReference type="PANTHER" id="PTHR34322:SF2">
    <property type="entry name" value="TRANSPOSASE IS200-LIKE DOMAIN-CONTAINING PROTEIN"/>
    <property type="match status" value="1"/>
</dbReference>
<organism evidence="1">
    <name type="scientific">hydrothermal vent metagenome</name>
    <dbReference type="NCBI Taxonomy" id="652676"/>
    <lineage>
        <taxon>unclassified sequences</taxon>
        <taxon>metagenomes</taxon>
        <taxon>ecological metagenomes</taxon>
    </lineage>
</organism>
<gene>
    <name evidence="1" type="ORF">MNBD_GAMMA10-1290</name>
</gene>
<proteinExistence type="predicted"/>
<dbReference type="PANTHER" id="PTHR34322">
    <property type="entry name" value="TRANSPOSASE, Y1_TNP DOMAIN-CONTAINING"/>
    <property type="match status" value="1"/>
</dbReference>
<name>A0A3B0Y378_9ZZZZ</name>
<dbReference type="GO" id="GO:0006313">
    <property type="term" value="P:DNA transposition"/>
    <property type="evidence" value="ECO:0007669"/>
    <property type="project" value="InterPro"/>
</dbReference>
<feature type="non-terminal residue" evidence="1">
    <location>
        <position position="1"/>
    </location>
</feature>
<dbReference type="AlphaFoldDB" id="A0A3B0Y378"/>
<dbReference type="EMBL" id="UOFJ01000487">
    <property type="protein sequence ID" value="VAW70057.1"/>
    <property type="molecule type" value="Genomic_DNA"/>
</dbReference>
<dbReference type="Gene3D" id="3.30.70.1290">
    <property type="entry name" value="Transposase IS200-like"/>
    <property type="match status" value="1"/>
</dbReference>
<sequence length="275" mass="31700">HRKQWLEDRVYTASTAFALDLCTYAIMSNHYHVVLHVNKPQADAWDMDEIINRWHMLYKGNVLSQRYLKGEPLGKAELATLNEKAELWREQLMDISWFMRFVNEGVARRANAEDDCTGRFWEGRFSSQALLDEAALAACMVYVDLNPIRSGMAKTPEASDHTSIRKRIQSVLNIKPSDYQKLQPEGLPFELSEYIELVDLTGRQLREGNKGTIDATQLPILQRPGIENDNWKELTRDFQENTKGLVGSVFTLKIACEKLGYQRMICKQSCEQFFS</sequence>
<reference evidence="1" key="1">
    <citation type="submission" date="2018-06" db="EMBL/GenBank/DDBJ databases">
        <authorList>
            <person name="Zhirakovskaya E."/>
        </authorList>
    </citation>
    <scope>NUCLEOTIDE SEQUENCE</scope>
</reference>